<organism evidence="3">
    <name type="scientific">Tanacetum cinerariifolium</name>
    <name type="common">Dalmatian daisy</name>
    <name type="synonym">Chrysanthemum cinerariifolium</name>
    <dbReference type="NCBI Taxonomy" id="118510"/>
    <lineage>
        <taxon>Eukaryota</taxon>
        <taxon>Viridiplantae</taxon>
        <taxon>Streptophyta</taxon>
        <taxon>Embryophyta</taxon>
        <taxon>Tracheophyta</taxon>
        <taxon>Spermatophyta</taxon>
        <taxon>Magnoliopsida</taxon>
        <taxon>eudicotyledons</taxon>
        <taxon>Gunneridae</taxon>
        <taxon>Pentapetalae</taxon>
        <taxon>asterids</taxon>
        <taxon>campanulids</taxon>
        <taxon>Asterales</taxon>
        <taxon>Asteraceae</taxon>
        <taxon>Asteroideae</taxon>
        <taxon>Anthemideae</taxon>
        <taxon>Anthemidinae</taxon>
        <taxon>Tanacetum</taxon>
    </lineage>
</organism>
<dbReference type="AlphaFoldDB" id="A0A6L2NZQ2"/>
<protein>
    <submittedName>
        <fullName evidence="3">Uncharacterized protein</fullName>
    </submittedName>
</protein>
<feature type="compositionally biased region" description="Basic and acidic residues" evidence="2">
    <location>
        <begin position="1"/>
        <end position="20"/>
    </location>
</feature>
<feature type="coiled-coil region" evidence="1">
    <location>
        <begin position="47"/>
        <end position="74"/>
    </location>
</feature>
<dbReference type="EMBL" id="BKCJ010010456">
    <property type="protein sequence ID" value="GEU91670.1"/>
    <property type="molecule type" value="Genomic_DNA"/>
</dbReference>
<gene>
    <name evidence="3" type="ORF">Tci_063648</name>
</gene>
<keyword evidence="1" id="KW-0175">Coiled coil</keyword>
<feature type="region of interest" description="Disordered" evidence="2">
    <location>
        <begin position="1"/>
        <end position="25"/>
    </location>
</feature>
<accession>A0A6L2NZQ2</accession>
<evidence type="ECO:0000256" key="2">
    <source>
        <dbReference type="SAM" id="MobiDB-lite"/>
    </source>
</evidence>
<sequence length="381" mass="44735">MSSEEVKKESTKSDSDEEAHVTGSMVKSFKEKKLNKFDFVNENGRHIHLSEEQINNQKKLKEEAKAKAAKQEREKVYKVEKRLLYAKRNKAISLGKGASKVSKEVHSLFLKGMYLRKPSQLRCSPLEHCHEGSDDGFQYVWYESGERNFWMDNPNIIMEEYIMLEEEKALRHGKVYNWKIAKYGKICYDEDIYDLISIKIEFPAIVFNDELSSKKTLSCEPTISSLNNNEIDFRISFDESDDKDYTVIFDKKSLSYKIIFVNDLKLDYENDNDKVNMPSFRSPEPTVNYLDDLDYFKDFEKKFPTIVYNDNLTSKLDFLTEPTISPQHIDKFNMKDETLLSECDEEEQNVLYFNNLFSFNIIYLDDLKSDKGNDNDKIDIK</sequence>
<evidence type="ECO:0000313" key="3">
    <source>
        <dbReference type="EMBL" id="GEU91670.1"/>
    </source>
</evidence>
<proteinExistence type="predicted"/>
<comment type="caution">
    <text evidence="3">The sequence shown here is derived from an EMBL/GenBank/DDBJ whole genome shotgun (WGS) entry which is preliminary data.</text>
</comment>
<name>A0A6L2NZQ2_TANCI</name>
<evidence type="ECO:0000256" key="1">
    <source>
        <dbReference type="SAM" id="Coils"/>
    </source>
</evidence>
<reference evidence="3" key="1">
    <citation type="journal article" date="2019" name="Sci. Rep.">
        <title>Draft genome of Tanacetum cinerariifolium, the natural source of mosquito coil.</title>
        <authorList>
            <person name="Yamashiro T."/>
            <person name="Shiraishi A."/>
            <person name="Satake H."/>
            <person name="Nakayama K."/>
        </authorList>
    </citation>
    <scope>NUCLEOTIDE SEQUENCE</scope>
</reference>